<dbReference type="GeneID" id="70129770"/>
<evidence type="ECO:0000256" key="1">
    <source>
        <dbReference type="SAM" id="MobiDB-lite"/>
    </source>
</evidence>
<dbReference type="RefSeq" id="XP_045952669.1">
    <property type="nucleotide sequence ID" value="XM_046100878.1"/>
</dbReference>
<gene>
    <name evidence="2" type="ORF">BKA67DRAFT_541142</name>
</gene>
<evidence type="ECO:0000313" key="3">
    <source>
        <dbReference type="Proteomes" id="UP000758603"/>
    </source>
</evidence>
<sequence length="195" mass="21555">MLAVGTPSLDPCIRNDKGPPSPLSSAIKVKPKTCEWLVNFQSRNANSKWLLGALREVGRQEYARQISSSSAGDKDTMELGRKHPLAPDNNHRARCCCVSTTSFSPIVRVRTSLATRPAPVLRTAAETAHAEPELSGFGSLHMIENTAADTILRHTCHTYVRPVAILWCLELRLFWYSCYSGWSKYGVPVQITSVT</sequence>
<evidence type="ECO:0000313" key="2">
    <source>
        <dbReference type="EMBL" id="KAH6646155.1"/>
    </source>
</evidence>
<dbReference type="EMBL" id="JAGPXC010000010">
    <property type="protein sequence ID" value="KAH6646155.1"/>
    <property type="molecule type" value="Genomic_DNA"/>
</dbReference>
<accession>A0A9P8RMJ5</accession>
<feature type="region of interest" description="Disordered" evidence="1">
    <location>
        <begin position="1"/>
        <end position="25"/>
    </location>
</feature>
<organism evidence="2 3">
    <name type="scientific">Truncatella angustata</name>
    <dbReference type="NCBI Taxonomy" id="152316"/>
    <lineage>
        <taxon>Eukaryota</taxon>
        <taxon>Fungi</taxon>
        <taxon>Dikarya</taxon>
        <taxon>Ascomycota</taxon>
        <taxon>Pezizomycotina</taxon>
        <taxon>Sordariomycetes</taxon>
        <taxon>Xylariomycetidae</taxon>
        <taxon>Amphisphaeriales</taxon>
        <taxon>Sporocadaceae</taxon>
        <taxon>Truncatella</taxon>
    </lineage>
</organism>
<protein>
    <submittedName>
        <fullName evidence="2">Uncharacterized protein</fullName>
    </submittedName>
</protein>
<dbReference type="AlphaFoldDB" id="A0A9P8RMJ5"/>
<reference evidence="2" key="1">
    <citation type="journal article" date="2021" name="Nat. Commun.">
        <title>Genetic determinants of endophytism in the Arabidopsis root mycobiome.</title>
        <authorList>
            <person name="Mesny F."/>
            <person name="Miyauchi S."/>
            <person name="Thiergart T."/>
            <person name="Pickel B."/>
            <person name="Atanasova L."/>
            <person name="Karlsson M."/>
            <person name="Huettel B."/>
            <person name="Barry K.W."/>
            <person name="Haridas S."/>
            <person name="Chen C."/>
            <person name="Bauer D."/>
            <person name="Andreopoulos W."/>
            <person name="Pangilinan J."/>
            <person name="LaButti K."/>
            <person name="Riley R."/>
            <person name="Lipzen A."/>
            <person name="Clum A."/>
            <person name="Drula E."/>
            <person name="Henrissat B."/>
            <person name="Kohler A."/>
            <person name="Grigoriev I.V."/>
            <person name="Martin F.M."/>
            <person name="Hacquard S."/>
        </authorList>
    </citation>
    <scope>NUCLEOTIDE SEQUENCE</scope>
    <source>
        <strain evidence="2">MPI-SDFR-AT-0073</strain>
    </source>
</reference>
<keyword evidence="3" id="KW-1185">Reference proteome</keyword>
<dbReference type="Proteomes" id="UP000758603">
    <property type="component" value="Unassembled WGS sequence"/>
</dbReference>
<comment type="caution">
    <text evidence="2">The sequence shown here is derived from an EMBL/GenBank/DDBJ whole genome shotgun (WGS) entry which is preliminary data.</text>
</comment>
<name>A0A9P8RMJ5_9PEZI</name>
<proteinExistence type="predicted"/>